<comment type="similarity">
    <text evidence="6">Belongs to the drug/metabolite transporter (DMT) superfamily. Small multidrug resistance (SMR) (TC 2.A.7.1) family.</text>
</comment>
<keyword evidence="3 6" id="KW-0812">Transmembrane</keyword>
<dbReference type="RefSeq" id="WP_110394821.1">
    <property type="nucleotide sequence ID" value="NZ_JBHUHB010000001.1"/>
</dbReference>
<evidence type="ECO:0000256" key="1">
    <source>
        <dbReference type="ARBA" id="ARBA00004651"/>
    </source>
</evidence>
<dbReference type="OrthoDB" id="2168659at2"/>
<dbReference type="PANTHER" id="PTHR30561">
    <property type="entry name" value="SMR FAMILY PROTON-DEPENDENT DRUG EFFLUX TRANSPORTER SUGE"/>
    <property type="match status" value="1"/>
</dbReference>
<feature type="transmembrane region" description="Helical" evidence="7">
    <location>
        <begin position="83"/>
        <end position="102"/>
    </location>
</feature>
<evidence type="ECO:0000256" key="7">
    <source>
        <dbReference type="SAM" id="Phobius"/>
    </source>
</evidence>
<dbReference type="GO" id="GO:0022857">
    <property type="term" value="F:transmembrane transporter activity"/>
    <property type="evidence" value="ECO:0007669"/>
    <property type="project" value="InterPro"/>
</dbReference>
<organism evidence="8 9">
    <name type="scientific">Pseudogracilibacillus auburnensis</name>
    <dbReference type="NCBI Taxonomy" id="1494959"/>
    <lineage>
        <taxon>Bacteria</taxon>
        <taxon>Bacillati</taxon>
        <taxon>Bacillota</taxon>
        <taxon>Bacilli</taxon>
        <taxon>Bacillales</taxon>
        <taxon>Bacillaceae</taxon>
        <taxon>Pseudogracilibacillus</taxon>
    </lineage>
</organism>
<evidence type="ECO:0000313" key="9">
    <source>
        <dbReference type="Proteomes" id="UP000247978"/>
    </source>
</evidence>
<name>A0A2V3W132_9BACI</name>
<dbReference type="GO" id="GO:0005886">
    <property type="term" value="C:plasma membrane"/>
    <property type="evidence" value="ECO:0007669"/>
    <property type="project" value="UniProtKB-SubCell"/>
</dbReference>
<evidence type="ECO:0000256" key="3">
    <source>
        <dbReference type="ARBA" id="ARBA00022692"/>
    </source>
</evidence>
<evidence type="ECO:0000313" key="8">
    <source>
        <dbReference type="EMBL" id="PXW87997.1"/>
    </source>
</evidence>
<dbReference type="Gene3D" id="1.10.3730.20">
    <property type="match status" value="1"/>
</dbReference>
<feature type="transmembrane region" description="Helical" evidence="7">
    <location>
        <begin position="5"/>
        <end position="22"/>
    </location>
</feature>
<gene>
    <name evidence="8" type="ORF">DFR56_104148</name>
</gene>
<evidence type="ECO:0000256" key="4">
    <source>
        <dbReference type="ARBA" id="ARBA00022989"/>
    </source>
</evidence>
<keyword evidence="9" id="KW-1185">Reference proteome</keyword>
<sequence>MNKAWIYVALTSLFELVWIYSFNTATTWWQWIITIVFIFLDLHFLTKACESLPTGTVYAIFAAAGTVGTALMDIYIFHDSITMGKLIFMGLILIGVIGLKIADDLPNKKQQEVSS</sequence>
<feature type="transmembrane region" description="Helical" evidence="7">
    <location>
        <begin position="28"/>
        <end position="45"/>
    </location>
</feature>
<proteinExistence type="inferred from homology"/>
<feature type="transmembrane region" description="Helical" evidence="7">
    <location>
        <begin position="57"/>
        <end position="77"/>
    </location>
</feature>
<reference evidence="8 9" key="1">
    <citation type="submission" date="2018-05" db="EMBL/GenBank/DDBJ databases">
        <title>Genomic Encyclopedia of Type Strains, Phase IV (KMG-IV): sequencing the most valuable type-strain genomes for metagenomic binning, comparative biology and taxonomic classification.</title>
        <authorList>
            <person name="Goeker M."/>
        </authorList>
    </citation>
    <scope>NUCLEOTIDE SEQUENCE [LARGE SCALE GENOMIC DNA]</scope>
    <source>
        <strain evidence="8 9">DSM 28556</strain>
    </source>
</reference>
<keyword evidence="4 7" id="KW-1133">Transmembrane helix</keyword>
<accession>A0A2V3W132</accession>
<dbReference type="InterPro" id="IPR045324">
    <property type="entry name" value="Small_multidrug_res"/>
</dbReference>
<dbReference type="InterPro" id="IPR037185">
    <property type="entry name" value="EmrE-like"/>
</dbReference>
<evidence type="ECO:0000256" key="2">
    <source>
        <dbReference type="ARBA" id="ARBA00022475"/>
    </source>
</evidence>
<evidence type="ECO:0000256" key="6">
    <source>
        <dbReference type="RuleBase" id="RU003942"/>
    </source>
</evidence>
<comment type="subcellular location">
    <subcellularLocation>
        <location evidence="1 6">Cell membrane</location>
        <topology evidence="1 6">Multi-pass membrane protein</topology>
    </subcellularLocation>
</comment>
<protein>
    <submittedName>
        <fullName evidence="8">Paired small multidrug resistance pump</fullName>
    </submittedName>
</protein>
<dbReference type="PANTHER" id="PTHR30561:SF7">
    <property type="entry name" value="GUANIDINIUM EFFLUX SYSTEM SUBUNIT GDNC-RELATED"/>
    <property type="match status" value="1"/>
</dbReference>
<dbReference type="SUPFAM" id="SSF103481">
    <property type="entry name" value="Multidrug resistance efflux transporter EmrE"/>
    <property type="match status" value="1"/>
</dbReference>
<dbReference type="Proteomes" id="UP000247978">
    <property type="component" value="Unassembled WGS sequence"/>
</dbReference>
<comment type="caution">
    <text evidence="8">The sequence shown here is derived from an EMBL/GenBank/DDBJ whole genome shotgun (WGS) entry which is preliminary data.</text>
</comment>
<keyword evidence="2" id="KW-1003">Cell membrane</keyword>
<dbReference type="InterPro" id="IPR000390">
    <property type="entry name" value="Small_drug/metabolite_transptr"/>
</dbReference>
<dbReference type="Pfam" id="PF00893">
    <property type="entry name" value="Multi_Drug_Res"/>
    <property type="match status" value="1"/>
</dbReference>
<keyword evidence="5 7" id="KW-0472">Membrane</keyword>
<evidence type="ECO:0000256" key="5">
    <source>
        <dbReference type="ARBA" id="ARBA00023136"/>
    </source>
</evidence>
<dbReference type="EMBL" id="QJJQ01000004">
    <property type="protein sequence ID" value="PXW87997.1"/>
    <property type="molecule type" value="Genomic_DNA"/>
</dbReference>
<dbReference type="AlphaFoldDB" id="A0A2V3W132"/>